<gene>
    <name evidence="3" type="ORF">BKA05_002924</name>
</gene>
<dbReference type="PROSITE" id="PS01295">
    <property type="entry name" value="ISPD"/>
    <property type="match status" value="1"/>
</dbReference>
<keyword evidence="4" id="KW-1185">Reference proteome</keyword>
<keyword evidence="1 3" id="KW-0808">Transferase</keyword>
<comment type="caution">
    <text evidence="3">The sequence shown here is derived from an EMBL/GenBank/DDBJ whole genome shotgun (WGS) entry which is preliminary data.</text>
</comment>
<sequence>MTCPAPATPSAAPVPPRPGVTVVVLGAGAGNRVGARVNKVLLPLAGRPLLAWSLAHALAATGVDRVVVVTAPAEQDEVASALSAYLPADGGPEVALVPGGSSRHGSEWAALRAVAGHVEAGRTDVVVVHDGARPLAAPALFDAVVATARRHGGALPATPTHALVGADLTSVAPGLVGVQTPQAFRARPLLAAYRAAEHDGFEGTDTAATFERYAGLPVVAVSSTAANLKVTWPEDLALAEALLSAR</sequence>
<evidence type="ECO:0000256" key="1">
    <source>
        <dbReference type="ARBA" id="ARBA00022679"/>
    </source>
</evidence>
<dbReference type="SUPFAM" id="SSF53448">
    <property type="entry name" value="Nucleotide-diphospho-sugar transferases"/>
    <property type="match status" value="1"/>
</dbReference>
<accession>A0A7Z0C5R5</accession>
<dbReference type="CDD" id="cd02516">
    <property type="entry name" value="CDP-ME_synthetase"/>
    <property type="match status" value="1"/>
</dbReference>
<dbReference type="GO" id="GO:0008299">
    <property type="term" value="P:isoprenoid biosynthetic process"/>
    <property type="evidence" value="ECO:0007669"/>
    <property type="project" value="InterPro"/>
</dbReference>
<organism evidence="3 4">
    <name type="scientific">Nocardioides marinus</name>
    <dbReference type="NCBI Taxonomy" id="374514"/>
    <lineage>
        <taxon>Bacteria</taxon>
        <taxon>Bacillati</taxon>
        <taxon>Actinomycetota</taxon>
        <taxon>Actinomycetes</taxon>
        <taxon>Propionibacteriales</taxon>
        <taxon>Nocardioidaceae</taxon>
        <taxon>Nocardioides</taxon>
    </lineage>
</organism>
<dbReference type="InterPro" id="IPR018294">
    <property type="entry name" value="ISPD_synthase_CS"/>
</dbReference>
<dbReference type="InterPro" id="IPR034683">
    <property type="entry name" value="IspD/TarI"/>
</dbReference>
<name>A0A7Z0C5R5_9ACTN</name>
<dbReference type="PANTHER" id="PTHR32125:SF4">
    <property type="entry name" value="2-C-METHYL-D-ERYTHRITOL 4-PHOSPHATE CYTIDYLYLTRANSFERASE, CHLOROPLASTIC"/>
    <property type="match status" value="1"/>
</dbReference>
<reference evidence="3 4" key="1">
    <citation type="submission" date="2020-07" db="EMBL/GenBank/DDBJ databases">
        <title>Sequencing the genomes of 1000 actinobacteria strains.</title>
        <authorList>
            <person name="Klenk H.-P."/>
        </authorList>
    </citation>
    <scope>NUCLEOTIDE SEQUENCE [LARGE SCALE GENOMIC DNA]</scope>
    <source>
        <strain evidence="3 4">DSM 18248</strain>
    </source>
</reference>
<dbReference type="PANTHER" id="PTHR32125">
    <property type="entry name" value="2-C-METHYL-D-ERYTHRITOL 4-PHOSPHATE CYTIDYLYLTRANSFERASE, CHLOROPLASTIC"/>
    <property type="match status" value="1"/>
</dbReference>
<dbReference type="InterPro" id="IPR050088">
    <property type="entry name" value="IspD/TarI_cytidylyltransf_bact"/>
</dbReference>
<evidence type="ECO:0000313" key="4">
    <source>
        <dbReference type="Proteomes" id="UP000537326"/>
    </source>
</evidence>
<keyword evidence="2 3" id="KW-0548">Nucleotidyltransferase</keyword>
<dbReference type="GO" id="GO:0050518">
    <property type="term" value="F:2-C-methyl-D-erythritol 4-phosphate cytidylyltransferase activity"/>
    <property type="evidence" value="ECO:0007669"/>
    <property type="project" value="UniProtKB-EC"/>
</dbReference>
<evidence type="ECO:0000256" key="2">
    <source>
        <dbReference type="ARBA" id="ARBA00022695"/>
    </source>
</evidence>
<dbReference type="Proteomes" id="UP000537326">
    <property type="component" value="Unassembled WGS sequence"/>
</dbReference>
<dbReference type="EC" id="2.7.7.60" evidence="3"/>
<dbReference type="InterPro" id="IPR029044">
    <property type="entry name" value="Nucleotide-diphossugar_trans"/>
</dbReference>
<dbReference type="AlphaFoldDB" id="A0A7Z0C5R5"/>
<dbReference type="Pfam" id="PF01128">
    <property type="entry name" value="IspD"/>
    <property type="match status" value="1"/>
</dbReference>
<dbReference type="RefSeq" id="WP_343045696.1">
    <property type="nucleotide sequence ID" value="NZ_BAAAPP010000008.1"/>
</dbReference>
<proteinExistence type="predicted"/>
<evidence type="ECO:0000313" key="3">
    <source>
        <dbReference type="EMBL" id="NYI11409.1"/>
    </source>
</evidence>
<protein>
    <submittedName>
        <fullName evidence="3">2-C-methyl-D-erythritol 4-phosphate cytidylyltransferase</fullName>
        <ecNumber evidence="3">2.7.7.60</ecNumber>
    </submittedName>
</protein>
<dbReference type="Gene3D" id="3.90.550.10">
    <property type="entry name" value="Spore Coat Polysaccharide Biosynthesis Protein SpsA, Chain A"/>
    <property type="match status" value="1"/>
</dbReference>
<dbReference type="EMBL" id="JACBZI010000001">
    <property type="protein sequence ID" value="NYI11409.1"/>
    <property type="molecule type" value="Genomic_DNA"/>
</dbReference>